<keyword evidence="1" id="KW-1133">Transmembrane helix</keyword>
<reference evidence="2" key="1">
    <citation type="submission" date="2023-07" db="EMBL/GenBank/DDBJ databases">
        <authorList>
            <consortium name="CYATHOMIX"/>
        </authorList>
    </citation>
    <scope>NUCLEOTIDE SEQUENCE</scope>
    <source>
        <strain evidence="2">N/A</strain>
    </source>
</reference>
<feature type="transmembrane region" description="Helical" evidence="1">
    <location>
        <begin position="12"/>
        <end position="29"/>
    </location>
</feature>
<evidence type="ECO:0000256" key="1">
    <source>
        <dbReference type="SAM" id="Phobius"/>
    </source>
</evidence>
<keyword evidence="1" id="KW-0472">Membrane</keyword>
<name>A0AA36H4L1_CYLNA</name>
<comment type="caution">
    <text evidence="2">The sequence shown here is derived from an EMBL/GenBank/DDBJ whole genome shotgun (WGS) entry which is preliminary data.</text>
</comment>
<evidence type="ECO:0000313" key="3">
    <source>
        <dbReference type="Proteomes" id="UP001176961"/>
    </source>
</evidence>
<keyword evidence="3" id="KW-1185">Reference proteome</keyword>
<sequence length="87" mass="10103">MIAVAFIGCYGVNLNIVFTLFICSVVVFLRGNKLRLYLVHEREWIDFQLPGAFNYMVRHSRNAGITQESASLKHISRCCFKHPQCFY</sequence>
<protein>
    <submittedName>
        <fullName evidence="2">Uncharacterized protein</fullName>
    </submittedName>
</protein>
<evidence type="ECO:0000313" key="2">
    <source>
        <dbReference type="EMBL" id="CAJ0603857.1"/>
    </source>
</evidence>
<organism evidence="2 3">
    <name type="scientific">Cylicocyclus nassatus</name>
    <name type="common">Nematode worm</name>
    <dbReference type="NCBI Taxonomy" id="53992"/>
    <lineage>
        <taxon>Eukaryota</taxon>
        <taxon>Metazoa</taxon>
        <taxon>Ecdysozoa</taxon>
        <taxon>Nematoda</taxon>
        <taxon>Chromadorea</taxon>
        <taxon>Rhabditida</taxon>
        <taxon>Rhabditina</taxon>
        <taxon>Rhabditomorpha</taxon>
        <taxon>Strongyloidea</taxon>
        <taxon>Strongylidae</taxon>
        <taxon>Cylicocyclus</taxon>
    </lineage>
</organism>
<gene>
    <name evidence="2" type="ORF">CYNAS_LOCUS15840</name>
</gene>
<proteinExistence type="predicted"/>
<keyword evidence="1" id="KW-0812">Transmembrane</keyword>
<dbReference type="EMBL" id="CATQJL010000305">
    <property type="protein sequence ID" value="CAJ0603857.1"/>
    <property type="molecule type" value="Genomic_DNA"/>
</dbReference>
<accession>A0AA36H4L1</accession>
<dbReference type="AlphaFoldDB" id="A0AA36H4L1"/>
<dbReference type="Proteomes" id="UP001176961">
    <property type="component" value="Unassembled WGS sequence"/>
</dbReference>